<feature type="compositionally biased region" description="Basic and acidic residues" evidence="2">
    <location>
        <begin position="861"/>
        <end position="870"/>
    </location>
</feature>
<dbReference type="AlphaFoldDB" id="A0A0L0G085"/>
<feature type="compositionally biased region" description="Basic and acidic residues" evidence="2">
    <location>
        <begin position="377"/>
        <end position="398"/>
    </location>
</feature>
<feature type="compositionally biased region" description="Polar residues" evidence="2">
    <location>
        <begin position="341"/>
        <end position="369"/>
    </location>
</feature>
<feature type="compositionally biased region" description="Polar residues" evidence="2">
    <location>
        <begin position="465"/>
        <end position="474"/>
    </location>
</feature>
<sequence>MEEDRKTAVKELHGRIAVLQRKHEETLALAHEKTQDVECRLERERSLTRDLKEQLAASASKQRTLKLEIRKLKTANSVFEDELSEQAKYTRQVEEAMADTECINETLKERLLEMEEERVVREKQHADELDLAYISNTNADGKNNTAQKVGHTLSLGDLPLADVQQNRKSVQEWRGIVSQRRSNDDDSLDSCEVNDGGLTGDGLGTGPEVVQEGEPVCGQNGPTDSHTRSRGQENWCVHEHQAAAVSIRRVEEHGREVSEQTSEVDANDTPPLHSHVGKKFADSRASESTAGDCTVDDQSVYCVITDSTSVKSQSLYDEDAQMVTSPGELQGQETGVPELGTATTSELLQRPSHAQQSDPSSGEIQSPSDVAQLDASVCRDESAESVEHGALQRDKPDHQTGVQMPMAVTLPDGSSYENQQAYVSEHTAVCGEDGAASVAGCDIRHDALYAHSSATVGLEDGESCGDTTQRSSACTGEVEDELNTVQGDMHWRGDHNGTSHRNSSSGATTHTTTPHDESHAGETELTGRKSSESERTSSSADRQHTPRGGVVSVYHQTADVDVNTRARSCGSYYNSEDDYSGAAFDFEHLWSDAGESEGELPGDACVEGGGVLIDEACELDRNMTFTSFESESDRKSQTCDSRKETSREIDDGTSRSCVPTTAVESLLRFSVRNEANTEGTRKDFGIHCAMDPSANDDGLRVTAMKSTAPLIPADEACSVSETRKNMRARSSVPDSANQEHKGSRPTHTHIHKTDMSAEQRPNANPTDIHIQTQTHVHNPPLSTHPLKDILGMHRLTQPNGTACTPQLPSSKTSLHLDLGLLKNYDSYSSHSTSHINTFNGVCGNSGQHNRTHHTNAFDGRTSGEDTDRRLPQSTLSSSGTMKYRTSNRDNRKNQAVATYMRTPRDSPSSSTKGTKVSDSADEDLIADMRLQQILDTQCDYLEIMCAELESHKHVSFHRETGMSKPPLPPIQRIHTESMRVLTTVLQTLQHNAHEPTTTADVLLKSIHRINHVILAAVGKELEEQERDDLLALK</sequence>
<name>A0A0L0G085_9EUKA</name>
<keyword evidence="1" id="KW-0175">Coiled coil</keyword>
<proteinExistence type="predicted"/>
<feature type="compositionally biased region" description="Polar residues" evidence="2">
    <location>
        <begin position="499"/>
        <end position="512"/>
    </location>
</feature>
<gene>
    <name evidence="3" type="ORF">SARC_05454</name>
</gene>
<evidence type="ECO:0000313" key="4">
    <source>
        <dbReference type="Proteomes" id="UP000054560"/>
    </source>
</evidence>
<dbReference type="RefSeq" id="XP_014156166.1">
    <property type="nucleotide sequence ID" value="XM_014300691.1"/>
</dbReference>
<dbReference type="Proteomes" id="UP000054560">
    <property type="component" value="Unassembled WGS sequence"/>
</dbReference>
<feature type="region of interest" description="Disordered" evidence="2">
    <location>
        <begin position="628"/>
        <end position="656"/>
    </location>
</feature>
<protein>
    <submittedName>
        <fullName evidence="3">Uncharacterized protein</fullName>
    </submittedName>
</protein>
<feature type="region of interest" description="Disordered" evidence="2">
    <location>
        <begin position="312"/>
        <end position="401"/>
    </location>
</feature>
<evidence type="ECO:0000256" key="1">
    <source>
        <dbReference type="SAM" id="Coils"/>
    </source>
</evidence>
<accession>A0A0L0G085</accession>
<feature type="region of interest" description="Disordered" evidence="2">
    <location>
        <begin position="718"/>
        <end position="765"/>
    </location>
</feature>
<feature type="region of interest" description="Disordered" evidence="2">
    <location>
        <begin position="252"/>
        <end position="292"/>
    </location>
</feature>
<feature type="region of interest" description="Disordered" evidence="2">
    <location>
        <begin position="457"/>
        <end position="550"/>
    </location>
</feature>
<organism evidence="3 4">
    <name type="scientific">Sphaeroforma arctica JP610</name>
    <dbReference type="NCBI Taxonomy" id="667725"/>
    <lineage>
        <taxon>Eukaryota</taxon>
        <taxon>Ichthyosporea</taxon>
        <taxon>Ichthyophonida</taxon>
        <taxon>Sphaeroforma</taxon>
    </lineage>
</organism>
<feature type="compositionally biased region" description="Basic and acidic residues" evidence="2">
    <location>
        <begin position="513"/>
        <end position="535"/>
    </location>
</feature>
<feature type="region of interest" description="Disordered" evidence="2">
    <location>
        <begin position="846"/>
        <end position="920"/>
    </location>
</feature>
<keyword evidence="4" id="KW-1185">Reference proteome</keyword>
<evidence type="ECO:0000313" key="3">
    <source>
        <dbReference type="EMBL" id="KNC82264.1"/>
    </source>
</evidence>
<dbReference type="EMBL" id="KQ241944">
    <property type="protein sequence ID" value="KNC82264.1"/>
    <property type="molecule type" value="Genomic_DNA"/>
</dbReference>
<dbReference type="GeneID" id="25905958"/>
<reference evidence="3 4" key="1">
    <citation type="submission" date="2011-02" db="EMBL/GenBank/DDBJ databases">
        <title>The Genome Sequence of Sphaeroforma arctica JP610.</title>
        <authorList>
            <consortium name="The Broad Institute Genome Sequencing Platform"/>
            <person name="Russ C."/>
            <person name="Cuomo C."/>
            <person name="Young S.K."/>
            <person name="Zeng Q."/>
            <person name="Gargeya S."/>
            <person name="Alvarado L."/>
            <person name="Berlin A."/>
            <person name="Chapman S.B."/>
            <person name="Chen Z."/>
            <person name="Freedman E."/>
            <person name="Gellesch M."/>
            <person name="Goldberg J."/>
            <person name="Griggs A."/>
            <person name="Gujja S."/>
            <person name="Heilman E."/>
            <person name="Heiman D."/>
            <person name="Howarth C."/>
            <person name="Mehta T."/>
            <person name="Neiman D."/>
            <person name="Pearson M."/>
            <person name="Roberts A."/>
            <person name="Saif S."/>
            <person name="Shea T."/>
            <person name="Shenoy N."/>
            <person name="Sisk P."/>
            <person name="Stolte C."/>
            <person name="Sykes S."/>
            <person name="White J."/>
            <person name="Yandava C."/>
            <person name="Burger G."/>
            <person name="Gray M.W."/>
            <person name="Holland P.W.H."/>
            <person name="King N."/>
            <person name="Lang F.B.F."/>
            <person name="Roger A.J."/>
            <person name="Ruiz-Trillo I."/>
            <person name="Haas B."/>
            <person name="Nusbaum C."/>
            <person name="Birren B."/>
        </authorList>
    </citation>
    <scope>NUCLEOTIDE SEQUENCE [LARGE SCALE GENOMIC DNA]</scope>
    <source>
        <strain evidence="3 4">JP610</strain>
    </source>
</reference>
<feature type="compositionally biased region" description="Polar residues" evidence="2">
    <location>
        <begin position="905"/>
        <end position="917"/>
    </location>
</feature>
<feature type="compositionally biased region" description="Basic and acidic residues" evidence="2">
    <location>
        <begin position="631"/>
        <end position="653"/>
    </location>
</feature>
<feature type="non-terminal residue" evidence="3">
    <location>
        <position position="1033"/>
    </location>
</feature>
<feature type="coiled-coil region" evidence="1">
    <location>
        <begin position="97"/>
        <end position="124"/>
    </location>
</feature>
<feature type="region of interest" description="Disordered" evidence="2">
    <location>
        <begin position="177"/>
        <end position="203"/>
    </location>
</feature>
<evidence type="ECO:0000256" key="2">
    <source>
        <dbReference type="SAM" id="MobiDB-lite"/>
    </source>
</evidence>
<feature type="compositionally biased region" description="Polar residues" evidence="2">
    <location>
        <begin position="871"/>
        <end position="884"/>
    </location>
</feature>